<dbReference type="Gene3D" id="1.20.120.1880">
    <property type="entry name" value="Nucleoporin, helical C-terminal domain"/>
    <property type="match status" value="1"/>
</dbReference>
<evidence type="ECO:0000313" key="10">
    <source>
        <dbReference type="WBParaSite" id="sdigi.contig234.g6468.t1"/>
    </source>
</evidence>
<feature type="domain" description="Nucleoporin Nup133/Nup155-like C-terminal" evidence="7">
    <location>
        <begin position="752"/>
        <end position="1409"/>
    </location>
</feature>
<evidence type="ECO:0000256" key="2">
    <source>
        <dbReference type="ARBA" id="ARBA00007373"/>
    </source>
</evidence>
<keyword evidence="5" id="KW-0812">Transmembrane</keyword>
<dbReference type="InterPro" id="IPR014908">
    <property type="entry name" value="Nucleoporin_Nup133/Nup155_N"/>
</dbReference>
<dbReference type="WBParaSite" id="sdigi.contig234.g6468.t1">
    <property type="protein sequence ID" value="sdigi.contig234.g6468.t1"/>
    <property type="gene ID" value="sdigi.contig234.g6468"/>
</dbReference>
<proteinExistence type="inferred from homology"/>
<keyword evidence="4" id="KW-0539">Nucleus</keyword>
<organism evidence="9 10">
    <name type="scientific">Setaria digitata</name>
    <dbReference type="NCBI Taxonomy" id="48799"/>
    <lineage>
        <taxon>Eukaryota</taxon>
        <taxon>Metazoa</taxon>
        <taxon>Ecdysozoa</taxon>
        <taxon>Nematoda</taxon>
        <taxon>Chromadorea</taxon>
        <taxon>Rhabditida</taxon>
        <taxon>Spirurina</taxon>
        <taxon>Spiruromorpha</taxon>
        <taxon>Filarioidea</taxon>
        <taxon>Setariidae</taxon>
        <taxon>Setaria</taxon>
    </lineage>
</organism>
<evidence type="ECO:0000256" key="3">
    <source>
        <dbReference type="ARBA" id="ARBA00022448"/>
    </source>
</evidence>
<dbReference type="GO" id="GO:0017056">
    <property type="term" value="F:structural constituent of nuclear pore"/>
    <property type="evidence" value="ECO:0007669"/>
    <property type="project" value="InterPro"/>
</dbReference>
<dbReference type="Pfam" id="PF03177">
    <property type="entry name" value="Nucleoporin_C"/>
    <property type="match status" value="1"/>
</dbReference>
<feature type="signal peptide" evidence="6">
    <location>
        <begin position="1"/>
        <end position="25"/>
    </location>
</feature>
<evidence type="ECO:0000313" key="9">
    <source>
        <dbReference type="Proteomes" id="UP000887581"/>
    </source>
</evidence>
<keyword evidence="3" id="KW-0813">Transport</keyword>
<dbReference type="Pfam" id="PF08801">
    <property type="entry name" value="Nucleoporin_N"/>
    <property type="match status" value="1"/>
</dbReference>
<dbReference type="SUPFAM" id="SSF50978">
    <property type="entry name" value="WD40 repeat-like"/>
    <property type="match status" value="1"/>
</dbReference>
<feature type="chain" id="PRO_5036813484" evidence="6">
    <location>
        <begin position="26"/>
        <end position="1435"/>
    </location>
</feature>
<dbReference type="FunFam" id="1.25.40.440:FF:000001">
    <property type="entry name" value="Nuclear pore complex subunit"/>
    <property type="match status" value="1"/>
</dbReference>
<accession>A0A915PQF0</accession>
<dbReference type="PANTHER" id="PTHR10350">
    <property type="entry name" value="NUCLEAR PORE COMPLEX PROTEIN NUP155"/>
    <property type="match status" value="1"/>
</dbReference>
<evidence type="ECO:0000256" key="1">
    <source>
        <dbReference type="ARBA" id="ARBA00004123"/>
    </source>
</evidence>
<dbReference type="Proteomes" id="UP000887581">
    <property type="component" value="Unplaced"/>
</dbReference>
<dbReference type="GO" id="GO:0006405">
    <property type="term" value="P:RNA export from nucleus"/>
    <property type="evidence" value="ECO:0007669"/>
    <property type="project" value="TreeGrafter"/>
</dbReference>
<reference evidence="10" key="1">
    <citation type="submission" date="2022-11" db="UniProtKB">
        <authorList>
            <consortium name="WormBaseParasite"/>
        </authorList>
    </citation>
    <scope>IDENTIFICATION</scope>
</reference>
<dbReference type="PANTHER" id="PTHR10350:SF6">
    <property type="entry name" value="NUCLEAR PORE COMPLEX PROTEIN NUP155"/>
    <property type="match status" value="1"/>
</dbReference>
<protein>
    <submittedName>
        <fullName evidence="10">Nucleoporin Nup133/Nup155-like N-terminal domain-containing protein</fullName>
    </submittedName>
</protein>
<feature type="transmembrane region" description="Helical" evidence="5">
    <location>
        <begin position="1327"/>
        <end position="1350"/>
    </location>
</feature>
<dbReference type="InterPro" id="IPR036322">
    <property type="entry name" value="WD40_repeat_dom_sf"/>
</dbReference>
<dbReference type="Gene3D" id="1.25.40.450">
    <property type="entry name" value="Nucleoporin, helical domain, N-terminal subdomain"/>
    <property type="match status" value="1"/>
</dbReference>
<keyword evidence="5" id="KW-0472">Membrane</keyword>
<dbReference type="Gene3D" id="1.20.58.1780">
    <property type="match status" value="1"/>
</dbReference>
<comment type="similarity">
    <text evidence="2">Belongs to the non-repetitive/WGA-negative nucleoporin family.</text>
</comment>
<feature type="domain" description="Nucleoporin Nup133/Nup155-like N-terminal" evidence="8">
    <location>
        <begin position="121"/>
        <end position="502"/>
    </location>
</feature>
<dbReference type="GO" id="GO:0044611">
    <property type="term" value="C:nuclear pore inner ring"/>
    <property type="evidence" value="ECO:0007669"/>
    <property type="project" value="TreeGrafter"/>
</dbReference>
<name>A0A915PQF0_9BILA</name>
<sequence>MCGRSFEPGVIAVGLLLWFLLCIECDLRVRCGCLSFRSTDYNVISEVSRCMESHGQVAGDALESAANYVQRSILRICEDSDLYYKLKYDPYQPDKVTISGLATGDYQPLSDLEVPEFVHGHLKPIPQELKDQLNSTQSICTMGVLAEIGRAYMTIDADLYVWNYEDSSDLAYFDGIPNTITKVAVAKPKAGVFQIYFISIASETVKKNLTPIIVLALLERNFTKHIHCLVVVATTKEIVLLAASFANNNITVTDMSSSPEDFKQSDMYLLPDALFKVPIDDATISDIIATSNGRIFYTEEEILYELDYQDKGWFSRRCRKINHSKSFISYFLPSISLITGKEGNIRSTFSSDIKWVKILAVLFNNFERLVRLCLDDSRHILYSLSENGSIQVYDLNADGNSIVKVASLSHGQIQELAATECRSVDASFFIDIVSISPVPYTQSRHLHLIATTRKGVRLFFSCFPPVPKNAYQVTSKSSVLNWMEGMRPSCLRLKHIRLPPGYGISPVSFHPLSIYDAFYAHEVGIMAGEAGIDISNLSVFCSSNFPTSECLTENVTQLRLRSLVMAITKTISRAPLLAATACRLPTNLLLFRDTSEKFIVLCEKGIQIIDHRTPVDMLRDILLQFGPDSSHISYFTQLHGLVNVGDMALTILCTECGDSALRLFFMLSNEKVRSKYLGSPFRVGSVSQYSLPTADSLSDISLQIRSPLFSSTPQQQKRFVRSSRDSFPEMQQVLNGDETSLSNEIQTYASMSCRHDALFLHFSRIVENLWTKPLCQLLPDNKLVSVYGVDELEWLLNQLRPFKRVIEDYGLIGNVQEYVQLTIDDDTAHSRTEVASHSERRSLLSFRELLSLTVEVLLLWKILCEHQFHVVTALLSAKSRNCLVATCLCNIILSGQQLCADLITCLVRHYLGDNATTTVLCNELRDCCPSLFSVDDANTTKATEMIEEVRRLPPCSSRTEILAEAVKLLKTGIQKINLPVICQLLYEVDYVEGIVDLVLERAERDDSKLLAIIAYKNHCGENDIFAQEAFARRKDAYKCITDTLDRIMTDQKTAGTLDLLNPSKDLIIRKVLESKDELANVAIFKWLLDNDFSSVVLQSRSPFLEAFLHRCVEEGGSSRYLDLLWRFHERNGDHMKAANLLYQLAQRETDAFDIQRRVAYLSQAAMCVQSANLEIDSNTELHDLVLEIRDKLDVAQIQLATRDLVQSMPQTRETVAARNYLEKQLYTVQELFEEFAVPLDLPDIKLALCFCSATYDENAIEDFYTEIIDKELFSSEAESREIRIQRLGRRIAALGKKYSLVPKYYPLDIILSKLLNRGMREGFSPSFLHIIVAIIEAPFNVVIGTLSTIFRRDPFYQKNDTACLYLMRSALHVITKFVEDSSRFYQQSRSALASKCLDLVAAFLIHLSQAQSFTVPDQKKLIETFKSLQTMLENM</sequence>
<comment type="subcellular location">
    <subcellularLocation>
        <location evidence="1">Nucleus</location>
    </subcellularLocation>
</comment>
<dbReference type="InterPro" id="IPR042533">
    <property type="entry name" value="Nucleoporin_Nup155_C_1"/>
</dbReference>
<dbReference type="InterPro" id="IPR042537">
    <property type="entry name" value="Nucleoporin_Nup155_C_2"/>
</dbReference>
<keyword evidence="5" id="KW-1133">Transmembrane helix</keyword>
<dbReference type="Gene3D" id="1.25.40.440">
    <property type="entry name" value="Nucleoporin, helical domain, central subdomain"/>
    <property type="match status" value="1"/>
</dbReference>
<keyword evidence="9" id="KW-1185">Reference proteome</keyword>
<dbReference type="InterPro" id="IPR004870">
    <property type="entry name" value="Nucleoporin_Nup155"/>
</dbReference>
<evidence type="ECO:0000259" key="8">
    <source>
        <dbReference type="Pfam" id="PF08801"/>
    </source>
</evidence>
<dbReference type="InterPro" id="IPR042538">
    <property type="entry name" value="Nucleoporin_Nup155_C_3"/>
</dbReference>
<evidence type="ECO:0000256" key="6">
    <source>
        <dbReference type="SAM" id="SignalP"/>
    </source>
</evidence>
<dbReference type="GO" id="GO:0006606">
    <property type="term" value="P:protein import into nucleus"/>
    <property type="evidence" value="ECO:0007669"/>
    <property type="project" value="TreeGrafter"/>
</dbReference>
<dbReference type="GO" id="GO:0036228">
    <property type="term" value="P:protein localization to nuclear inner membrane"/>
    <property type="evidence" value="ECO:0007669"/>
    <property type="project" value="TreeGrafter"/>
</dbReference>
<dbReference type="InterPro" id="IPR007187">
    <property type="entry name" value="Nucleoporin_Nup133/Nup155_C"/>
</dbReference>
<evidence type="ECO:0000256" key="5">
    <source>
        <dbReference type="SAM" id="Phobius"/>
    </source>
</evidence>
<keyword evidence="6" id="KW-0732">Signal</keyword>
<evidence type="ECO:0000259" key="7">
    <source>
        <dbReference type="Pfam" id="PF03177"/>
    </source>
</evidence>
<dbReference type="GO" id="GO:0000972">
    <property type="term" value="P:transcription-dependent tethering of RNA polymerase II gene DNA at nuclear periphery"/>
    <property type="evidence" value="ECO:0007669"/>
    <property type="project" value="TreeGrafter"/>
</dbReference>
<evidence type="ECO:0000256" key="4">
    <source>
        <dbReference type="ARBA" id="ARBA00023242"/>
    </source>
</evidence>